<comment type="caution">
    <text evidence="2">The sequence shown here is derived from an EMBL/GenBank/DDBJ whole genome shotgun (WGS) entry which is preliminary data.</text>
</comment>
<dbReference type="EMBL" id="PFFQ01000065">
    <property type="protein sequence ID" value="PIW13963.1"/>
    <property type="molecule type" value="Genomic_DNA"/>
</dbReference>
<evidence type="ECO:0000313" key="3">
    <source>
        <dbReference type="Proteomes" id="UP000231019"/>
    </source>
</evidence>
<evidence type="ECO:0000256" key="1">
    <source>
        <dbReference type="SAM" id="MobiDB-lite"/>
    </source>
</evidence>
<reference evidence="2 3" key="1">
    <citation type="submission" date="2017-09" db="EMBL/GenBank/DDBJ databases">
        <title>Depth-based differentiation of microbial function through sediment-hosted aquifers and enrichment of novel symbionts in the deep terrestrial subsurface.</title>
        <authorList>
            <person name="Probst A.J."/>
            <person name="Ladd B."/>
            <person name="Jarett J.K."/>
            <person name="Geller-Mcgrath D.E."/>
            <person name="Sieber C.M."/>
            <person name="Emerson J.B."/>
            <person name="Anantharaman K."/>
            <person name="Thomas B.C."/>
            <person name="Malmstrom R."/>
            <person name="Stieglmeier M."/>
            <person name="Klingl A."/>
            <person name="Woyke T."/>
            <person name="Ryan C.M."/>
            <person name="Banfield J.F."/>
        </authorList>
    </citation>
    <scope>NUCLEOTIDE SEQUENCE [LARGE SCALE GENOMIC DNA]</scope>
    <source>
        <strain evidence="2">CG17_big_fil_post_rev_8_21_14_2_50_48_46</strain>
    </source>
</reference>
<feature type="region of interest" description="Disordered" evidence="1">
    <location>
        <begin position="509"/>
        <end position="540"/>
    </location>
</feature>
<evidence type="ECO:0000313" key="2">
    <source>
        <dbReference type="EMBL" id="PIW13963.1"/>
    </source>
</evidence>
<proteinExistence type="predicted"/>
<dbReference type="Proteomes" id="UP000231019">
    <property type="component" value="Unassembled WGS sequence"/>
</dbReference>
<name>A0A2M7FYT5_9BACT</name>
<feature type="compositionally biased region" description="Gly residues" evidence="1">
    <location>
        <begin position="509"/>
        <end position="520"/>
    </location>
</feature>
<organism evidence="2 3">
    <name type="scientific">bacterium (Candidatus Blackallbacteria) CG17_big_fil_post_rev_8_21_14_2_50_48_46</name>
    <dbReference type="NCBI Taxonomy" id="2014261"/>
    <lineage>
        <taxon>Bacteria</taxon>
        <taxon>Candidatus Blackallbacteria</taxon>
    </lineage>
</organism>
<accession>A0A2M7FYT5</accession>
<sequence length="1563" mass="166470">MSIGSLGSSGEQFRDFLGGSQRDISRGLQDVLSTYSNPAGNFNRLNDRSRGLFQLNTSEYGSVFDKDSQNSFSEAWYQEYRAVLNLRAEALKKKLNRQYTKVLERSMYAPVRPNDKWTPEGNRDINDISASDPLQLPGTVIGDPVIPPNAIIDDTLYAHPDWFSGSSAKSTGEPFQDIRRYLNDKYPLSDMDGDGNGWTFNDASRTYTTADTGSSGAYDLWGAHPGGPFSAPAAIGNYDINNSAYWSSTWGGDIAQKNNVPPSTTTQNFVLNDPGNGYYAEIPEGMEASSLVSLLPASLVGAAADGYAIKASAVPGGSQVRTRIYGWKNNSSGVMDTGNTTGVPPAGAGGWTQYVMVTSGTQIYDPRVIGNEGLFSGGPSFPGPANSVNSGITLNPLLAVPPPPAPLDSVGPGWASVTGVSYDAGDHAGESDLVDTTTIPVYQKDFVDSWLEARAIQKREAQVEAGVSAYADGSAALAASGNPQANSMQYAEIMDNVFSALDTLGGATSGISGGGTGTVGPPGSPGGSVSFPPQIPSGGGGLDLSSTMPYGHNIIPTPTGFTISGTANTVYQHGREYTGAGTGDSGSIYGLIYQRLAFAATDPFSGPTANSGAAGLSGATSTSYPPSPPAGGTGQQGSVGGTNNLYTPIPVGAAENANDAQPDIGVNTGVDNLNDTMFEIPSQATTIDKISNLFVGRQWDYVPGFDGVGAGAVKYAADTISAHMMTLPGWYGGSTDNPAGSPLLTMSPPIEDYALQTAAGVANWGKIDDAINMALGGSFLRVGGGSDSSGFPDIDGSDSNYNIAVGFGMGTLGLFWGHTSAIGRIGDIEYLMTDPGPLFSLVKGTLGILGAVGGASMDDVSVFPNVGLFGTNMDFNIPIPIPIPFVGLYWLNIPMTIYGGMSWDVMTDYMHQFLESLKHEILDSVSVYSYATSGGTAMDSYGMRGEYHFIEKGAFATLDGMPSIGPIDFGSAAQSVVSSVLGVQGEINNAQVKERLLEKKHSYQAGEARELETGGFFTTAAFLSQFNLNKMDYSYWTASSQNEEMANMDMMRMLLVSGKEIMSFLNMAVFGAAGNLETTDIVSTVTLTIINMMLQNLQQSVNEALMWDILLHDQNQDGFVTSSKIMSSHLQSEGYDFIEDERKIFQNDYQTTANKGVIGSVLDNLVGSFEVPNTVLEGTANTRRYKPYLTGVDVRAGRQGWAQAHGGDADLNGDGYMDSPGSGALVNPLLRDPNRYDENWNIHDGFWQDTGLGDINEVYVRRNQVSWGTDLNGEIAGGLGNATANTVTVDTLIDRYVGSNNRIVGRAYDGAKPLNLQEFRYGYFADKYFGSYIQDTQAANAANLEIRTMTGVDSDTDGTATVYMHGGKGYFDRTKLYDMNFKFSSSGSNISLSGKQALTPTLGGNIKMATVDKNIDYQGRMGYDILGQDNPLNEVLTKYMRVSEDGKNAKLVRDYRDVFNLDLLDDIYITASANAPTGGGVTSSIRIKYHGYEPETLDPGAVANLGTGISYENQRNNQVGGTGSLVVDPGYLGRKTYFKNSSRGKVDIFLNSFFAFKRPPKTK</sequence>
<feature type="compositionally biased region" description="Gly residues" evidence="1">
    <location>
        <begin position="631"/>
        <end position="640"/>
    </location>
</feature>
<feature type="region of interest" description="Disordered" evidence="1">
    <location>
        <begin position="608"/>
        <end position="647"/>
    </location>
</feature>
<protein>
    <submittedName>
        <fullName evidence="2">Uncharacterized protein</fullName>
    </submittedName>
</protein>
<gene>
    <name evidence="2" type="ORF">COW36_23260</name>
</gene>